<feature type="signal peptide" evidence="1">
    <location>
        <begin position="1"/>
        <end position="28"/>
    </location>
</feature>
<evidence type="ECO:0000313" key="3">
    <source>
        <dbReference type="EMBL" id="KAE8986759.1"/>
    </source>
</evidence>
<evidence type="ECO:0000313" key="19">
    <source>
        <dbReference type="Proteomes" id="UP000488956"/>
    </source>
</evidence>
<accession>A0A6A3VYY8</accession>
<dbReference type="Proteomes" id="UP000429523">
    <property type="component" value="Unassembled WGS sequence"/>
</dbReference>
<dbReference type="EMBL" id="QXGE01003809">
    <property type="protein sequence ID" value="KAE9273223.1"/>
    <property type="molecule type" value="Genomic_DNA"/>
</dbReference>
<dbReference type="Proteomes" id="UP000441208">
    <property type="component" value="Unassembled WGS sequence"/>
</dbReference>
<comment type="caution">
    <text evidence="7">The sequence shown here is derived from an EMBL/GenBank/DDBJ whole genome shotgun (WGS) entry which is preliminary data.</text>
</comment>
<evidence type="ECO:0000313" key="17">
    <source>
        <dbReference type="Proteomes" id="UP000460718"/>
    </source>
</evidence>
<dbReference type="EMBL" id="QXGA01001770">
    <property type="protein sequence ID" value="KAE9110788.1"/>
    <property type="molecule type" value="Genomic_DNA"/>
</dbReference>
<evidence type="ECO:0000313" key="10">
    <source>
        <dbReference type="EMBL" id="KAE9273223.1"/>
    </source>
</evidence>
<dbReference type="EMBL" id="QXGF01001825">
    <property type="protein sequence ID" value="KAE8927563.1"/>
    <property type="molecule type" value="Genomic_DNA"/>
</dbReference>
<feature type="chain" id="PRO_5036380757" description="Secreted protein" evidence="1">
    <location>
        <begin position="29"/>
        <end position="70"/>
    </location>
</feature>
<keyword evidence="1" id="KW-0732">Signal</keyword>
<dbReference type="EMBL" id="QXFW01001716">
    <property type="protein sequence ID" value="KAE8986759.1"/>
    <property type="molecule type" value="Genomic_DNA"/>
</dbReference>
<dbReference type="EMBL" id="QXFZ01003711">
    <property type="protein sequence ID" value="KAE9067484.1"/>
    <property type="molecule type" value="Genomic_DNA"/>
</dbReference>
<dbReference type="EMBL" id="QXGD01003584">
    <property type="protein sequence ID" value="KAE9176043.1"/>
    <property type="molecule type" value="Genomic_DNA"/>
</dbReference>
<evidence type="ECO:0000256" key="1">
    <source>
        <dbReference type="SAM" id="SignalP"/>
    </source>
</evidence>
<dbReference type="Proteomes" id="UP000433483">
    <property type="component" value="Unassembled WGS sequence"/>
</dbReference>
<keyword evidence="12" id="KW-1185">Reference proteome</keyword>
<evidence type="ECO:0000313" key="11">
    <source>
        <dbReference type="Proteomes" id="UP000429523"/>
    </source>
</evidence>
<reference evidence="11 12" key="1">
    <citation type="submission" date="2018-08" db="EMBL/GenBank/DDBJ databases">
        <title>Genomic investigation of the strawberry pathogen Phytophthora fragariae indicates pathogenicity is determined by transcriptional variation in three key races.</title>
        <authorList>
            <person name="Adams T.M."/>
            <person name="Armitage A.D."/>
            <person name="Sobczyk M.K."/>
            <person name="Bates H.J."/>
            <person name="Dunwell J.M."/>
            <person name="Nellist C.F."/>
            <person name="Harrison R.J."/>
        </authorList>
    </citation>
    <scope>NUCLEOTIDE SEQUENCE [LARGE SCALE GENOMIC DNA]</scope>
    <source>
        <strain evidence="10 13">A4</strain>
        <strain evidence="7 14">BC-1</strain>
        <strain evidence="9 18">BC-23</strain>
        <strain evidence="8 12">NOV-27</strain>
        <strain evidence="6 15">NOV-5</strain>
        <strain evidence="4 16">NOV-71</strain>
        <strain evidence="2 11">NOV-9</strain>
        <strain evidence="5 19">ONT-3</strain>
        <strain evidence="3 17">SCRP245</strain>
    </source>
</reference>
<evidence type="ECO:0000313" key="8">
    <source>
        <dbReference type="EMBL" id="KAE9185350.1"/>
    </source>
</evidence>
<evidence type="ECO:0000313" key="18">
    <source>
        <dbReference type="Proteomes" id="UP000476176"/>
    </source>
</evidence>
<evidence type="ECO:0000313" key="9">
    <source>
        <dbReference type="EMBL" id="KAE9198267.1"/>
    </source>
</evidence>
<dbReference type="Proteomes" id="UP000476176">
    <property type="component" value="Unassembled WGS sequence"/>
</dbReference>
<gene>
    <name evidence="10" type="ORF">PF001_g27603</name>
    <name evidence="7" type="ORF">PF002_g28637</name>
    <name evidence="9" type="ORF">PF004_g19596</name>
    <name evidence="8" type="ORF">PF005_g21294</name>
    <name evidence="6" type="ORF">PF006_g20366</name>
    <name evidence="4" type="ORF">PF007_g28047</name>
    <name evidence="2" type="ORF">PF009_g22273</name>
    <name evidence="5" type="ORF">PF010_g23709</name>
    <name evidence="3" type="ORF">PF011_g19862</name>
</gene>
<dbReference type="Proteomes" id="UP000437068">
    <property type="component" value="Unassembled WGS sequence"/>
</dbReference>
<proteinExistence type="predicted"/>
<evidence type="ECO:0000313" key="4">
    <source>
        <dbReference type="EMBL" id="KAE9067484.1"/>
    </source>
</evidence>
<evidence type="ECO:0000313" key="5">
    <source>
        <dbReference type="EMBL" id="KAE9076918.1"/>
    </source>
</evidence>
<dbReference type="EMBL" id="QXGB01001800">
    <property type="protein sequence ID" value="KAE9185350.1"/>
    <property type="molecule type" value="Genomic_DNA"/>
</dbReference>
<dbReference type="EMBL" id="QXFX01002448">
    <property type="protein sequence ID" value="KAE9076918.1"/>
    <property type="molecule type" value="Genomic_DNA"/>
</dbReference>
<dbReference type="Proteomes" id="UP000440367">
    <property type="component" value="Unassembled WGS sequence"/>
</dbReference>
<organism evidence="7 14">
    <name type="scientific">Phytophthora fragariae</name>
    <dbReference type="NCBI Taxonomy" id="53985"/>
    <lineage>
        <taxon>Eukaryota</taxon>
        <taxon>Sar</taxon>
        <taxon>Stramenopiles</taxon>
        <taxon>Oomycota</taxon>
        <taxon>Peronosporomycetes</taxon>
        <taxon>Peronosporales</taxon>
        <taxon>Peronosporaceae</taxon>
        <taxon>Phytophthora</taxon>
    </lineage>
</organism>
<evidence type="ECO:0000313" key="14">
    <source>
        <dbReference type="Proteomes" id="UP000440367"/>
    </source>
</evidence>
<evidence type="ECO:0000313" key="2">
    <source>
        <dbReference type="EMBL" id="KAE8927563.1"/>
    </source>
</evidence>
<evidence type="ECO:0000313" key="12">
    <source>
        <dbReference type="Proteomes" id="UP000433483"/>
    </source>
</evidence>
<evidence type="ECO:0000313" key="13">
    <source>
        <dbReference type="Proteomes" id="UP000437068"/>
    </source>
</evidence>
<evidence type="ECO:0008006" key="20">
    <source>
        <dbReference type="Google" id="ProtNLM"/>
    </source>
</evidence>
<dbReference type="Proteomes" id="UP000440732">
    <property type="component" value="Unassembled WGS sequence"/>
</dbReference>
<protein>
    <recommendedName>
        <fullName evidence="20">Secreted protein</fullName>
    </recommendedName>
</protein>
<evidence type="ECO:0000313" key="16">
    <source>
        <dbReference type="Proteomes" id="UP000441208"/>
    </source>
</evidence>
<evidence type="ECO:0000313" key="15">
    <source>
        <dbReference type="Proteomes" id="UP000440732"/>
    </source>
</evidence>
<dbReference type="AlphaFoldDB" id="A0A6A3VYY8"/>
<dbReference type="Proteomes" id="UP000460718">
    <property type="component" value="Unassembled WGS sequence"/>
</dbReference>
<evidence type="ECO:0000313" key="6">
    <source>
        <dbReference type="EMBL" id="KAE9110788.1"/>
    </source>
</evidence>
<dbReference type="Proteomes" id="UP000488956">
    <property type="component" value="Unassembled WGS sequence"/>
</dbReference>
<dbReference type="EMBL" id="QXGC01001670">
    <property type="protein sequence ID" value="KAE9198267.1"/>
    <property type="molecule type" value="Genomic_DNA"/>
</dbReference>
<name>A0A6A3VYY8_9STRA</name>
<sequence>MTFVPTCPRNSWTHPWFWWLVVYFSSEADSMGEAVGCDLSGVALFPAANSATPTLSTLFVVNLIRCYSTT</sequence>
<evidence type="ECO:0000313" key="7">
    <source>
        <dbReference type="EMBL" id="KAE9176043.1"/>
    </source>
</evidence>